<comment type="similarity">
    <text evidence="1 6">Belongs to the peptidase M42 family.</text>
</comment>
<feature type="binding site" evidence="8">
    <location>
        <position position="175"/>
    </location>
    <ligand>
        <name>Zn(2+)</name>
        <dbReference type="ChEBI" id="CHEBI:29105"/>
        <label>1</label>
    </ligand>
</feature>
<organism evidence="9 10">
    <name type="scientific">Anaerovirgula multivorans</name>
    <dbReference type="NCBI Taxonomy" id="312168"/>
    <lineage>
        <taxon>Bacteria</taxon>
        <taxon>Bacillati</taxon>
        <taxon>Bacillota</taxon>
        <taxon>Clostridia</taxon>
        <taxon>Peptostreptococcales</taxon>
        <taxon>Natronincolaceae</taxon>
        <taxon>Anaerovirgula</taxon>
    </lineage>
</organism>
<keyword evidence="2" id="KW-0031">Aminopeptidase</keyword>
<dbReference type="PANTHER" id="PTHR32481">
    <property type="entry name" value="AMINOPEPTIDASE"/>
    <property type="match status" value="1"/>
</dbReference>
<evidence type="ECO:0000256" key="2">
    <source>
        <dbReference type="ARBA" id="ARBA00022438"/>
    </source>
</evidence>
<evidence type="ECO:0000256" key="6">
    <source>
        <dbReference type="PIRNR" id="PIRNR001123"/>
    </source>
</evidence>
<evidence type="ECO:0000256" key="8">
    <source>
        <dbReference type="PIRSR" id="PIRSR001123-2"/>
    </source>
</evidence>
<dbReference type="OrthoDB" id="9772053at2"/>
<feature type="binding site" evidence="8">
    <location>
        <position position="175"/>
    </location>
    <ligand>
        <name>Zn(2+)</name>
        <dbReference type="ChEBI" id="CHEBI:29105"/>
        <label>2</label>
    </ligand>
</feature>
<feature type="binding site" evidence="8">
    <location>
        <position position="314"/>
    </location>
    <ligand>
        <name>Zn(2+)</name>
        <dbReference type="ChEBI" id="CHEBI:29105"/>
        <label>2</label>
    </ligand>
</feature>
<evidence type="ECO:0000256" key="1">
    <source>
        <dbReference type="ARBA" id="ARBA00006272"/>
    </source>
</evidence>
<dbReference type="Gene3D" id="3.40.630.10">
    <property type="entry name" value="Zn peptidases"/>
    <property type="match status" value="1"/>
</dbReference>
<dbReference type="Proteomes" id="UP000198304">
    <property type="component" value="Unassembled WGS sequence"/>
</dbReference>
<dbReference type="EMBL" id="FZOJ01000001">
    <property type="protein sequence ID" value="SNR88194.1"/>
    <property type="molecule type" value="Genomic_DNA"/>
</dbReference>
<evidence type="ECO:0000256" key="3">
    <source>
        <dbReference type="ARBA" id="ARBA00022670"/>
    </source>
</evidence>
<dbReference type="RefSeq" id="WP_089280994.1">
    <property type="nucleotide sequence ID" value="NZ_FZOJ01000001.1"/>
</dbReference>
<evidence type="ECO:0000256" key="5">
    <source>
        <dbReference type="ARBA" id="ARBA00022801"/>
    </source>
</evidence>
<feature type="binding site" evidence="8">
    <location>
        <position position="230"/>
    </location>
    <ligand>
        <name>Zn(2+)</name>
        <dbReference type="ChEBI" id="CHEBI:29105"/>
        <label>1</label>
    </ligand>
</feature>
<dbReference type="InterPro" id="IPR051464">
    <property type="entry name" value="Peptidase_M42_aminopept"/>
</dbReference>
<feature type="binding site" evidence="8">
    <location>
        <position position="208"/>
    </location>
    <ligand>
        <name>Zn(2+)</name>
        <dbReference type="ChEBI" id="CHEBI:29105"/>
        <label>2</label>
    </ligand>
</feature>
<dbReference type="CDD" id="cd05656">
    <property type="entry name" value="M42_Frv"/>
    <property type="match status" value="1"/>
</dbReference>
<keyword evidence="5" id="KW-0378">Hydrolase</keyword>
<dbReference type="InterPro" id="IPR008007">
    <property type="entry name" value="Peptidase_M42"/>
</dbReference>
<keyword evidence="10" id="KW-1185">Reference proteome</keyword>
<proteinExistence type="inferred from homology"/>
<sequence length="351" mass="38749">MEIKELLQKLSEATGVSGHEKEIAELVYTSFAQYTDNIYTDPLGNVICVKKGTQNDGRKIMLAAHMDEIGLMVKEIDENGYIQFTNIGGIDQRTLLCQEVIVHGTEKVFGIIGVKPPHLTTEQERSKALKIEELVVDVGLNKEKVESLIKIGDVITIKRNVTFLLNDWMSGKAFDDRAGVAAMYICVKELAEMKHDMDVYCVGTVQEEVGTRGAITSTYGINPEIGIAIDVGFGRTPELNKFDTIEMTKGPAITLGANIHPEVFKKLKEVAGKHYVDYQIEVAPGRTGTDAWPMQVSKEGVATGLLSIPLRYMHTSVETISISDIEKTGKLLAHFIVALNQVDLEELLSCY</sequence>
<evidence type="ECO:0000313" key="9">
    <source>
        <dbReference type="EMBL" id="SNR88194.1"/>
    </source>
</evidence>
<dbReference type="PIRSF" id="PIRSF001123">
    <property type="entry name" value="PepA_GA"/>
    <property type="match status" value="1"/>
</dbReference>
<name>A0A238ZZK2_9FIRM</name>
<comment type="cofactor">
    <cofactor evidence="8">
        <name>a divalent metal cation</name>
        <dbReference type="ChEBI" id="CHEBI:60240"/>
    </cofactor>
    <text evidence="8">Binds 2 divalent metal cations per subunit.</text>
</comment>
<dbReference type="GO" id="GO:0046872">
    <property type="term" value="F:metal ion binding"/>
    <property type="evidence" value="ECO:0007669"/>
    <property type="project" value="UniProtKB-UniRule"/>
</dbReference>
<dbReference type="GO" id="GO:0006508">
    <property type="term" value="P:proteolysis"/>
    <property type="evidence" value="ECO:0007669"/>
    <property type="project" value="UniProtKB-KW"/>
</dbReference>
<dbReference type="SUPFAM" id="SSF101821">
    <property type="entry name" value="Aminopeptidase/glucanase lid domain"/>
    <property type="match status" value="1"/>
</dbReference>
<accession>A0A238ZZK2</accession>
<dbReference type="SUPFAM" id="SSF53187">
    <property type="entry name" value="Zn-dependent exopeptidases"/>
    <property type="match status" value="1"/>
</dbReference>
<dbReference type="InterPro" id="IPR023367">
    <property type="entry name" value="Peptidase_M42_dom2"/>
</dbReference>
<keyword evidence="4 8" id="KW-0479">Metal-binding</keyword>
<keyword evidence="3" id="KW-0645">Protease</keyword>
<dbReference type="Gene3D" id="2.40.30.40">
    <property type="entry name" value="Peptidase M42, domain 2"/>
    <property type="match status" value="1"/>
</dbReference>
<dbReference type="Pfam" id="PF05343">
    <property type="entry name" value="Peptidase_M42"/>
    <property type="match status" value="1"/>
</dbReference>
<feature type="binding site" evidence="8">
    <location>
        <position position="65"/>
    </location>
    <ligand>
        <name>Zn(2+)</name>
        <dbReference type="ChEBI" id="CHEBI:29105"/>
        <label>1</label>
    </ligand>
</feature>
<evidence type="ECO:0000313" key="10">
    <source>
        <dbReference type="Proteomes" id="UP000198304"/>
    </source>
</evidence>
<protein>
    <submittedName>
        <fullName evidence="9">Endoglucanase</fullName>
    </submittedName>
</protein>
<evidence type="ECO:0000256" key="4">
    <source>
        <dbReference type="ARBA" id="ARBA00022723"/>
    </source>
</evidence>
<evidence type="ECO:0000256" key="7">
    <source>
        <dbReference type="PIRSR" id="PIRSR001123-1"/>
    </source>
</evidence>
<reference evidence="9 10" key="1">
    <citation type="submission" date="2017-06" db="EMBL/GenBank/DDBJ databases">
        <authorList>
            <person name="Kim H.J."/>
            <person name="Triplett B.A."/>
        </authorList>
    </citation>
    <scope>NUCLEOTIDE SEQUENCE [LARGE SCALE GENOMIC DNA]</scope>
    <source>
        <strain evidence="9 10">SCA</strain>
    </source>
</reference>
<feature type="active site" description="Proton acceptor" evidence="7">
    <location>
        <position position="207"/>
    </location>
</feature>
<dbReference type="PANTHER" id="PTHR32481:SF0">
    <property type="entry name" value="AMINOPEPTIDASE YPDE-RELATED"/>
    <property type="match status" value="1"/>
</dbReference>
<gene>
    <name evidence="9" type="ORF">SAMN05446037_1001207</name>
</gene>
<dbReference type="GO" id="GO:0004177">
    <property type="term" value="F:aminopeptidase activity"/>
    <property type="evidence" value="ECO:0007669"/>
    <property type="project" value="UniProtKB-UniRule"/>
</dbReference>
<dbReference type="AlphaFoldDB" id="A0A238ZZK2"/>